<dbReference type="EMBL" id="RPEM01000009">
    <property type="protein sequence ID" value="TGD42426.1"/>
    <property type="molecule type" value="Genomic_DNA"/>
</dbReference>
<sequence>MPPPDNIPFRAPYRFSYGATASLTKTVIELLAEDGVTGLGACADGDRAADVARMAGRLIGHDIHDIGPAQRLCVPRSSCDVTAPRGDVLALCGLSGRRHAVQVCWSVQGLTA</sequence>
<dbReference type="Gene3D" id="3.30.390.10">
    <property type="entry name" value="Enolase-like, N-terminal domain"/>
    <property type="match status" value="1"/>
</dbReference>
<dbReference type="RefSeq" id="WP_135432351.1">
    <property type="nucleotide sequence ID" value="NZ_RPEM01000009.1"/>
</dbReference>
<proteinExistence type="predicted"/>
<evidence type="ECO:0000313" key="1">
    <source>
        <dbReference type="EMBL" id="TGD42426.1"/>
    </source>
</evidence>
<organism evidence="1 2">
    <name type="scientific">Pseudotabrizicola sediminis</name>
    <dbReference type="NCBI Taxonomy" id="2486418"/>
    <lineage>
        <taxon>Bacteria</taxon>
        <taxon>Pseudomonadati</taxon>
        <taxon>Pseudomonadota</taxon>
        <taxon>Alphaproteobacteria</taxon>
        <taxon>Rhodobacterales</taxon>
        <taxon>Paracoccaceae</taxon>
        <taxon>Pseudotabrizicola</taxon>
    </lineage>
</organism>
<comment type="caution">
    <text evidence="1">The sequence shown here is derived from an EMBL/GenBank/DDBJ whole genome shotgun (WGS) entry which is preliminary data.</text>
</comment>
<keyword evidence="2" id="KW-1185">Reference proteome</keyword>
<accession>A0ABY2KJ52</accession>
<dbReference type="InterPro" id="IPR029017">
    <property type="entry name" value="Enolase-like_N"/>
</dbReference>
<reference evidence="1 2" key="1">
    <citation type="submission" date="2018-11" db="EMBL/GenBank/DDBJ databases">
        <title>Tabrizicola sp. isolated from sediment of alpine lake.</title>
        <authorList>
            <person name="Liu Z."/>
        </authorList>
    </citation>
    <scope>NUCLEOTIDE SEQUENCE [LARGE SCALE GENOMIC DNA]</scope>
    <source>
        <strain evidence="1 2">DRYC-M-16</strain>
    </source>
</reference>
<evidence type="ECO:0000313" key="2">
    <source>
        <dbReference type="Proteomes" id="UP000297741"/>
    </source>
</evidence>
<dbReference type="SUPFAM" id="SSF54826">
    <property type="entry name" value="Enolase N-terminal domain-like"/>
    <property type="match status" value="1"/>
</dbReference>
<gene>
    <name evidence="1" type="ORF">EEB11_14205</name>
</gene>
<protein>
    <submittedName>
        <fullName evidence="1">Uncharacterized protein</fullName>
    </submittedName>
</protein>
<name>A0ABY2KJ52_9RHOB</name>
<dbReference type="Proteomes" id="UP000297741">
    <property type="component" value="Unassembled WGS sequence"/>
</dbReference>